<dbReference type="STRING" id="150146.SAMN05443667_105209"/>
<reference evidence="3" key="1">
    <citation type="submission" date="2016-10" db="EMBL/GenBank/DDBJ databases">
        <authorList>
            <person name="Varghese N."/>
            <person name="Submissions S."/>
        </authorList>
    </citation>
    <scope>NUCLEOTIDE SEQUENCE [LARGE SCALE GENOMIC DNA]</scope>
    <source>
        <strain evidence="3">DSM 22376</strain>
    </source>
</reference>
<dbReference type="Proteomes" id="UP000198951">
    <property type="component" value="Unassembled WGS sequence"/>
</dbReference>
<feature type="domain" description="Thioredoxin" evidence="1">
    <location>
        <begin position="23"/>
        <end position="162"/>
    </location>
</feature>
<evidence type="ECO:0000259" key="1">
    <source>
        <dbReference type="PROSITE" id="PS51352"/>
    </source>
</evidence>
<dbReference type="InterPro" id="IPR050553">
    <property type="entry name" value="Thioredoxin_ResA/DsbE_sf"/>
</dbReference>
<dbReference type="EMBL" id="FNRD01000005">
    <property type="protein sequence ID" value="SEA55047.1"/>
    <property type="molecule type" value="Genomic_DNA"/>
</dbReference>
<dbReference type="PANTHER" id="PTHR42852">
    <property type="entry name" value="THIOL:DISULFIDE INTERCHANGE PROTEIN DSBE"/>
    <property type="match status" value="1"/>
</dbReference>
<proteinExistence type="predicted"/>
<dbReference type="AlphaFoldDB" id="A0A1H4C3Y4"/>
<dbReference type="CDD" id="cd02966">
    <property type="entry name" value="TlpA_like_family"/>
    <property type="match status" value="1"/>
</dbReference>
<dbReference type="PROSITE" id="PS51352">
    <property type="entry name" value="THIOREDOXIN_2"/>
    <property type="match status" value="1"/>
</dbReference>
<dbReference type="PANTHER" id="PTHR42852:SF13">
    <property type="entry name" value="PROTEIN DIPZ"/>
    <property type="match status" value="1"/>
</dbReference>
<evidence type="ECO:0000313" key="2">
    <source>
        <dbReference type="EMBL" id="SEA55047.1"/>
    </source>
</evidence>
<dbReference type="Gene3D" id="3.40.30.10">
    <property type="entry name" value="Glutaredoxin"/>
    <property type="match status" value="1"/>
</dbReference>
<protein>
    <submittedName>
        <fullName evidence="2">Soil-associated protein, TIGR03435 family</fullName>
    </submittedName>
</protein>
<dbReference type="GO" id="GO:0016491">
    <property type="term" value="F:oxidoreductase activity"/>
    <property type="evidence" value="ECO:0007669"/>
    <property type="project" value="InterPro"/>
</dbReference>
<gene>
    <name evidence="2" type="ORF">SAMN05443667_105209</name>
</gene>
<evidence type="ECO:0000313" key="3">
    <source>
        <dbReference type="Proteomes" id="UP000198951"/>
    </source>
</evidence>
<sequence length="398" mass="46075">MKKINVLILLIFLGGNLYSQDTLKVGDKAPKLNITDYILNTPKDKNIEGKFIVLEFWATWCAPCLSAVPHLNELHDNFKNRKDLLFLSMTYEKPEKTKRTLEKILFKTVVVSDQTKLNEANFNVDEIPHTVLIDNKGIIRWIGIPTELNSSVIENFLNGTNISKGNLTLPTEKKQEKVTEEQEPANSIDITLELLKDSKAYYVFSVINAAENDDVMAFDALWKGKYIDLNNNLKSMISKIIKKPEYQISIPNELVQNKYNIFYKNLNKIEINEHSKVLKNNLLTSLNLTEKVEVKKVEVYNLKVENTEKLNFSLNQEEKQKHSGSSTTHFIFSNSNIETLIRDVGNYHKIIIFNETEQDKNLDFIIRKGTFPELINDLKEYGLRLEKVSKEIEFYNYQ</sequence>
<dbReference type="InterPro" id="IPR000866">
    <property type="entry name" value="AhpC/TSA"/>
</dbReference>
<accession>A0A1H4C3Y4</accession>
<dbReference type="InterPro" id="IPR013766">
    <property type="entry name" value="Thioredoxin_domain"/>
</dbReference>
<organism evidence="2 3">
    <name type="scientific">Flavobacterium gillisiae</name>
    <dbReference type="NCBI Taxonomy" id="150146"/>
    <lineage>
        <taxon>Bacteria</taxon>
        <taxon>Pseudomonadati</taxon>
        <taxon>Bacteroidota</taxon>
        <taxon>Flavobacteriia</taxon>
        <taxon>Flavobacteriales</taxon>
        <taxon>Flavobacteriaceae</taxon>
        <taxon>Flavobacterium</taxon>
    </lineage>
</organism>
<dbReference type="InterPro" id="IPR036249">
    <property type="entry name" value="Thioredoxin-like_sf"/>
</dbReference>
<keyword evidence="3" id="KW-1185">Reference proteome</keyword>
<dbReference type="OrthoDB" id="1069091at2"/>
<dbReference type="Pfam" id="PF00578">
    <property type="entry name" value="AhpC-TSA"/>
    <property type="match status" value="1"/>
</dbReference>
<name>A0A1H4C3Y4_9FLAO</name>
<dbReference type="SUPFAM" id="SSF52833">
    <property type="entry name" value="Thioredoxin-like"/>
    <property type="match status" value="1"/>
</dbReference>
<dbReference type="RefSeq" id="WP_091088313.1">
    <property type="nucleotide sequence ID" value="NZ_FNRD01000005.1"/>
</dbReference>
<dbReference type="GO" id="GO:0016209">
    <property type="term" value="F:antioxidant activity"/>
    <property type="evidence" value="ECO:0007669"/>
    <property type="project" value="InterPro"/>
</dbReference>